<dbReference type="VEuPathDB" id="FungiDB:PADG_04224"/>
<proteinExistence type="predicted"/>
<evidence type="ECO:0000313" key="2">
    <source>
        <dbReference type="EMBL" id="ODH14366.1"/>
    </source>
</evidence>
<evidence type="ECO:0000259" key="1">
    <source>
        <dbReference type="Pfam" id="PF17667"/>
    </source>
</evidence>
<sequence>MFDGFSIASRPFGGRLEDVHAVILRYPLNDSLDRLEKLLQDAEHNYNDGTTESREACHDATSKLLNILIPALFTCLQDGDFSYEHCRTLVRLVIQKATNFEIWKAVLDLIATVSRATPPASMPPTSLGTLIKSTSSSQKGSEQTRELVILRIFEETHGCTFRGVKGGFVKYFEGKDWGDKADTICQCVLAPDSDSNWAQFLDPPTQDDVLAWWFHLQEDLLSESHSTYYNTQVNLLLQARGGSLSQNKHDWRDILVIDKLKNPTEEIRIKGTLLQMSCYQLIHAFAICGTKMEVWVFDYSGLYSSGIIDVYTDLRQFFQVLVGYTMMSDEELGLDIFIARDEDGSKSVIVKEPGTLEEKMLQLSEMLSFSACHGVS</sequence>
<protein>
    <recommendedName>
        <fullName evidence="1">Fungal-type protein kinase domain-containing protein</fullName>
    </recommendedName>
</protein>
<dbReference type="AlphaFoldDB" id="A0A1D2J6Z6"/>
<dbReference type="PANTHER" id="PTHR38248">
    <property type="entry name" value="FUNK1 6"/>
    <property type="match status" value="1"/>
</dbReference>
<dbReference type="SUPFAM" id="SSF48371">
    <property type="entry name" value="ARM repeat"/>
    <property type="match status" value="1"/>
</dbReference>
<evidence type="ECO:0000313" key="3">
    <source>
        <dbReference type="Proteomes" id="UP000242814"/>
    </source>
</evidence>
<comment type="caution">
    <text evidence="2">The sequence shown here is derived from an EMBL/GenBank/DDBJ whole genome shotgun (WGS) entry which is preliminary data.</text>
</comment>
<dbReference type="Pfam" id="PF17667">
    <property type="entry name" value="Pkinase_fungal"/>
    <property type="match status" value="1"/>
</dbReference>
<accession>A0A1D2J6Z6</accession>
<dbReference type="InterPro" id="IPR016024">
    <property type="entry name" value="ARM-type_fold"/>
</dbReference>
<gene>
    <name evidence="2" type="ORF">ACO22_06590</name>
</gene>
<dbReference type="VEuPathDB" id="FungiDB:PABG_01609"/>
<name>A0A1D2J6Z6_PARBR</name>
<dbReference type="InterPro" id="IPR040976">
    <property type="entry name" value="Pkinase_fungal"/>
</dbReference>
<dbReference type="Proteomes" id="UP000242814">
    <property type="component" value="Unassembled WGS sequence"/>
</dbReference>
<reference evidence="2 3" key="1">
    <citation type="submission" date="2016-06" db="EMBL/GenBank/DDBJ databases">
        <authorList>
            <person name="Kjaerup R.B."/>
            <person name="Dalgaard T.S."/>
            <person name="Juul-Madsen H.R."/>
        </authorList>
    </citation>
    <scope>NUCLEOTIDE SEQUENCE [LARGE SCALE GENOMIC DNA]</scope>
    <source>
        <strain evidence="2 3">Pb300</strain>
    </source>
</reference>
<dbReference type="PANTHER" id="PTHR38248:SF2">
    <property type="entry name" value="FUNK1 11"/>
    <property type="match status" value="1"/>
</dbReference>
<feature type="domain" description="Fungal-type protein kinase" evidence="1">
    <location>
        <begin position="244"/>
        <end position="368"/>
    </location>
</feature>
<organism evidence="2 3">
    <name type="scientific">Paracoccidioides brasiliensis</name>
    <dbReference type="NCBI Taxonomy" id="121759"/>
    <lineage>
        <taxon>Eukaryota</taxon>
        <taxon>Fungi</taxon>
        <taxon>Dikarya</taxon>
        <taxon>Ascomycota</taxon>
        <taxon>Pezizomycotina</taxon>
        <taxon>Eurotiomycetes</taxon>
        <taxon>Eurotiomycetidae</taxon>
        <taxon>Onygenales</taxon>
        <taxon>Ajellomycetaceae</taxon>
        <taxon>Paracoccidioides</taxon>
    </lineage>
</organism>
<dbReference type="EMBL" id="LZYO01000367">
    <property type="protein sequence ID" value="ODH14366.1"/>
    <property type="molecule type" value="Genomic_DNA"/>
</dbReference>